<dbReference type="SUPFAM" id="SSF46785">
    <property type="entry name" value="Winged helix' DNA-binding domain"/>
    <property type="match status" value="1"/>
</dbReference>
<dbReference type="CDD" id="cd02440">
    <property type="entry name" value="AdoMet_MTases"/>
    <property type="match status" value="1"/>
</dbReference>
<protein>
    <submittedName>
        <fullName evidence="3">Class I SAM-dependent methyltransferase</fullName>
    </submittedName>
</protein>
<dbReference type="EMBL" id="CP099837">
    <property type="protein sequence ID" value="USY17818.1"/>
    <property type="molecule type" value="Genomic_DNA"/>
</dbReference>
<dbReference type="Pfam" id="PF13847">
    <property type="entry name" value="Methyltransf_31"/>
    <property type="match status" value="1"/>
</dbReference>
<dbReference type="InterPro" id="IPR036390">
    <property type="entry name" value="WH_DNA-bd_sf"/>
</dbReference>
<feature type="domain" description="S-adenosylmethionine-dependent methyltransferase Rv2258c-like winged HTH" evidence="2">
    <location>
        <begin position="27"/>
        <end position="96"/>
    </location>
</feature>
<evidence type="ECO:0000313" key="4">
    <source>
        <dbReference type="Proteomes" id="UP001055940"/>
    </source>
</evidence>
<dbReference type="Gene3D" id="3.40.50.150">
    <property type="entry name" value="Vaccinia Virus protein VP39"/>
    <property type="match status" value="1"/>
</dbReference>
<dbReference type="InterPro" id="IPR036388">
    <property type="entry name" value="WH-like_DNA-bd_sf"/>
</dbReference>
<dbReference type="GO" id="GO:0032259">
    <property type="term" value="P:methylation"/>
    <property type="evidence" value="ECO:0007669"/>
    <property type="project" value="UniProtKB-KW"/>
</dbReference>
<proteinExistence type="predicted"/>
<dbReference type="Proteomes" id="UP001055940">
    <property type="component" value="Chromosome"/>
</dbReference>
<evidence type="ECO:0000259" key="1">
    <source>
        <dbReference type="Pfam" id="PF13847"/>
    </source>
</evidence>
<keyword evidence="4" id="KW-1185">Reference proteome</keyword>
<keyword evidence="3" id="KW-0808">Transferase</keyword>
<keyword evidence="3" id="KW-0489">Methyltransferase</keyword>
<dbReference type="Pfam" id="PF21320">
    <property type="entry name" value="WHD_Rv2258c"/>
    <property type="match status" value="1"/>
</dbReference>
<dbReference type="GO" id="GO:0008168">
    <property type="term" value="F:methyltransferase activity"/>
    <property type="evidence" value="ECO:0007669"/>
    <property type="project" value="UniProtKB-KW"/>
</dbReference>
<feature type="domain" description="Methyltransferase" evidence="1">
    <location>
        <begin position="173"/>
        <end position="291"/>
    </location>
</feature>
<sequence length="351" mass="37642">MNDLDTDRLRAFLERYAADQAATMHAATVVIGDQLGLYRALAEGGRQRADELAAATDCHPRLVREWLNAQVASAYCEHDPADDTYRLTPEQAACLADPASPTFVAGGALVASSTHKDTERVQKAFTTDGGIGWDEHHPHLFTGTERFFGPVYRANLVDSWIPALSGVHDKLVAGARVADVGCGHGASLMLLARAYPASTFTGFDYHAPSIDTARAQASQAGLADRVAFEVAGAEDFAGEGFDLVCVFNALHEWGDPVTAAGHIRGALAPDGTWMFTEPRTDDHPVESVRARTFYSVSTFVCTPSALSQGSSNALGAQAGFTALRHITEEAGFTRFRQAAETPNFMVLEARP</sequence>
<dbReference type="InterPro" id="IPR048711">
    <property type="entry name" value="WHD_Rv2258c"/>
</dbReference>
<dbReference type="InterPro" id="IPR053173">
    <property type="entry name" value="SAM-binding_MTase"/>
</dbReference>
<dbReference type="Gene3D" id="1.10.10.10">
    <property type="entry name" value="Winged helix-like DNA-binding domain superfamily/Winged helix DNA-binding domain"/>
    <property type="match status" value="1"/>
</dbReference>
<dbReference type="InterPro" id="IPR025714">
    <property type="entry name" value="Methyltranfer_dom"/>
</dbReference>
<accession>A0ABY5D3Y4</accession>
<dbReference type="InterPro" id="IPR029063">
    <property type="entry name" value="SAM-dependent_MTases_sf"/>
</dbReference>
<dbReference type="PANTHER" id="PTHR45128:SF2">
    <property type="entry name" value="METHYLTRANSFERASE DOMAIN-CONTAINING PROTEIN"/>
    <property type="match status" value="1"/>
</dbReference>
<evidence type="ECO:0000259" key="2">
    <source>
        <dbReference type="Pfam" id="PF21320"/>
    </source>
</evidence>
<dbReference type="RefSeq" id="WP_254417312.1">
    <property type="nucleotide sequence ID" value="NZ_BAAAJB010000011.1"/>
</dbReference>
<dbReference type="PANTHER" id="PTHR45128">
    <property type="entry name" value="METHYLTRANSFERASE TYPE 11"/>
    <property type="match status" value="1"/>
</dbReference>
<gene>
    <name evidence="3" type="ORF">NE857_21100</name>
</gene>
<name>A0ABY5D3Y4_9ACTN</name>
<evidence type="ECO:0000313" key="3">
    <source>
        <dbReference type="EMBL" id="USY17818.1"/>
    </source>
</evidence>
<dbReference type="SUPFAM" id="SSF53335">
    <property type="entry name" value="S-adenosyl-L-methionine-dependent methyltransferases"/>
    <property type="match status" value="1"/>
</dbReference>
<organism evidence="3 4">
    <name type="scientific">Nocardiopsis exhalans</name>
    <dbReference type="NCBI Taxonomy" id="163604"/>
    <lineage>
        <taxon>Bacteria</taxon>
        <taxon>Bacillati</taxon>
        <taxon>Actinomycetota</taxon>
        <taxon>Actinomycetes</taxon>
        <taxon>Streptosporangiales</taxon>
        <taxon>Nocardiopsidaceae</taxon>
        <taxon>Nocardiopsis</taxon>
    </lineage>
</organism>
<reference evidence="3" key="1">
    <citation type="submission" date="2022-06" db="EMBL/GenBank/DDBJ databases">
        <authorList>
            <person name="Ping M."/>
        </authorList>
    </citation>
    <scope>NUCLEOTIDE SEQUENCE</scope>
    <source>
        <strain evidence="3">JCM11759T</strain>
    </source>
</reference>